<dbReference type="STRING" id="3821.A0A151QSC8"/>
<dbReference type="InterPro" id="IPR004242">
    <property type="entry name" value="Transposase_21"/>
</dbReference>
<evidence type="ECO:0000313" key="2">
    <source>
        <dbReference type="Proteomes" id="UP000075243"/>
    </source>
</evidence>
<dbReference type="EMBL" id="KQ484965">
    <property type="protein sequence ID" value="KYP33186.1"/>
    <property type="molecule type" value="Genomic_DNA"/>
</dbReference>
<dbReference type="OMA" id="NICEASR"/>
<gene>
    <name evidence="1" type="ORF">KK1_045982</name>
</gene>
<reference evidence="1" key="1">
    <citation type="journal article" date="2012" name="Nat. Biotechnol.">
        <title>Draft genome sequence of pigeonpea (Cajanus cajan), an orphan legume crop of resource-poor farmers.</title>
        <authorList>
            <person name="Varshney R.K."/>
            <person name="Chen W."/>
            <person name="Li Y."/>
            <person name="Bharti A.K."/>
            <person name="Saxena R.K."/>
            <person name="Schlueter J.A."/>
            <person name="Donoghue M.T."/>
            <person name="Azam S."/>
            <person name="Fan G."/>
            <person name="Whaley A.M."/>
            <person name="Farmer A.D."/>
            <person name="Sheridan J."/>
            <person name="Iwata A."/>
            <person name="Tuteja R."/>
            <person name="Penmetsa R.V."/>
            <person name="Wu W."/>
            <person name="Upadhyaya H.D."/>
            <person name="Yang S.P."/>
            <person name="Shah T."/>
            <person name="Saxena K.B."/>
            <person name="Michael T."/>
            <person name="McCombie W.R."/>
            <person name="Yang B."/>
            <person name="Zhang G."/>
            <person name="Yang H."/>
            <person name="Wang J."/>
            <person name="Spillane C."/>
            <person name="Cook D.R."/>
            <person name="May G.D."/>
            <person name="Xu X."/>
            <person name="Jackson S.A."/>
        </authorList>
    </citation>
    <scope>NUCLEOTIDE SEQUENCE [LARGE SCALE GENOMIC DNA]</scope>
</reference>
<dbReference type="Pfam" id="PF02992">
    <property type="entry name" value="Transposase_21"/>
    <property type="match status" value="1"/>
</dbReference>
<keyword evidence="2" id="KW-1185">Reference proteome</keyword>
<dbReference type="AlphaFoldDB" id="A0A151QSC8"/>
<evidence type="ECO:0000313" key="1">
    <source>
        <dbReference type="EMBL" id="KYP33186.1"/>
    </source>
</evidence>
<organism evidence="1 2">
    <name type="scientific">Cajanus cajan</name>
    <name type="common">Pigeon pea</name>
    <name type="synonym">Cajanus indicus</name>
    <dbReference type="NCBI Taxonomy" id="3821"/>
    <lineage>
        <taxon>Eukaryota</taxon>
        <taxon>Viridiplantae</taxon>
        <taxon>Streptophyta</taxon>
        <taxon>Embryophyta</taxon>
        <taxon>Tracheophyta</taxon>
        <taxon>Spermatophyta</taxon>
        <taxon>Magnoliopsida</taxon>
        <taxon>eudicotyledons</taxon>
        <taxon>Gunneridae</taxon>
        <taxon>Pentapetalae</taxon>
        <taxon>rosids</taxon>
        <taxon>fabids</taxon>
        <taxon>Fabales</taxon>
        <taxon>Fabaceae</taxon>
        <taxon>Papilionoideae</taxon>
        <taxon>50 kb inversion clade</taxon>
        <taxon>NPAAA clade</taxon>
        <taxon>indigoferoid/millettioid clade</taxon>
        <taxon>Phaseoleae</taxon>
        <taxon>Cajanus</taxon>
    </lineage>
</organism>
<accession>A0A151QSC8</accession>
<sequence length="218" mass="25460">MLNSAQQPLWPGCKNTSKLSVALTMLSLKSKHNMSQTCFNDVMMFMKESSHPESFIPNFRETKKLVVGLGLSRIKIDCCIDGCMLYYKGDSTLKEYKFCQKPRYKENLNACKKTSKFVPYKRIHYLPLIPRLQRLYASVRSAEHMRWHYENRREEGVLCHPSDGEAWKYFDKLYPEFALKPRNVRLGLCADGFTPFNQGKSYSCWPIIITPYNLVIVF</sequence>
<dbReference type="Gramene" id="C.cajan_43866.t">
    <property type="protein sequence ID" value="C.cajan_43866.t.cds1"/>
    <property type="gene ID" value="C.cajan_43866"/>
</dbReference>
<dbReference type="Proteomes" id="UP000075243">
    <property type="component" value="Unassembled WGS sequence"/>
</dbReference>
<proteinExistence type="predicted"/>
<protein>
    <submittedName>
        <fullName evidence="1">Uncharacterized protein</fullName>
    </submittedName>
</protein>
<dbReference type="PANTHER" id="PTHR10775:SF193">
    <property type="entry name" value="DUF4216 DOMAIN-CONTAINING PROTEIN"/>
    <property type="match status" value="1"/>
</dbReference>
<name>A0A151QSC8_CAJCA</name>
<dbReference type="PANTHER" id="PTHR10775">
    <property type="entry name" value="OS08G0208400 PROTEIN"/>
    <property type="match status" value="1"/>
</dbReference>